<name>A0A6A6RLF7_9PLEO</name>
<evidence type="ECO:0000259" key="2">
    <source>
        <dbReference type="Pfam" id="PF09044"/>
    </source>
</evidence>
<organism evidence="3 4">
    <name type="scientific">Massarina eburnea CBS 473.64</name>
    <dbReference type="NCBI Taxonomy" id="1395130"/>
    <lineage>
        <taxon>Eukaryota</taxon>
        <taxon>Fungi</taxon>
        <taxon>Dikarya</taxon>
        <taxon>Ascomycota</taxon>
        <taxon>Pezizomycotina</taxon>
        <taxon>Dothideomycetes</taxon>
        <taxon>Pleosporomycetidae</taxon>
        <taxon>Pleosporales</taxon>
        <taxon>Massarineae</taxon>
        <taxon>Massarinaceae</taxon>
        <taxon>Massarina</taxon>
    </lineage>
</organism>
<keyword evidence="4" id="KW-1185">Reference proteome</keyword>
<dbReference type="OrthoDB" id="4177994at2759"/>
<dbReference type="InterPro" id="IPR015131">
    <property type="entry name" value="Killer_tox_Kp4"/>
</dbReference>
<feature type="signal peptide" evidence="1">
    <location>
        <begin position="1"/>
        <end position="20"/>
    </location>
</feature>
<dbReference type="InterPro" id="IPR011329">
    <property type="entry name" value="Killer_tox_Kp4/SMK"/>
</dbReference>
<feature type="domain" description="Killer toxin Kp4" evidence="2">
    <location>
        <begin position="10"/>
        <end position="131"/>
    </location>
</feature>
<protein>
    <submittedName>
        <fullName evidence="3">Killer toxin</fullName>
    </submittedName>
</protein>
<feature type="chain" id="PRO_5025571022" evidence="1">
    <location>
        <begin position="21"/>
        <end position="132"/>
    </location>
</feature>
<accession>A0A6A6RLF7</accession>
<evidence type="ECO:0000313" key="3">
    <source>
        <dbReference type="EMBL" id="KAF2635975.1"/>
    </source>
</evidence>
<proteinExistence type="predicted"/>
<keyword evidence="1" id="KW-0732">Signal</keyword>
<dbReference type="SUPFAM" id="SSF55221">
    <property type="entry name" value="Yeast killer toxins"/>
    <property type="match status" value="1"/>
</dbReference>
<dbReference type="Proteomes" id="UP000799753">
    <property type="component" value="Unassembled WGS sequence"/>
</dbReference>
<dbReference type="EMBL" id="MU006801">
    <property type="protein sequence ID" value="KAF2635975.1"/>
    <property type="molecule type" value="Genomic_DNA"/>
</dbReference>
<dbReference type="GO" id="GO:0005576">
    <property type="term" value="C:extracellular region"/>
    <property type="evidence" value="ECO:0007669"/>
    <property type="project" value="InterPro"/>
</dbReference>
<sequence>MHFSTPIISAILALSTQATALGINCRGSSNCISTQLGKVSLQEIINTANQVGDHHIFQNGEHVACVQGRGLAGGSLCAFPQGTNGGIEGWKAKQLLGFLKDHNCGNCGSVPVNFPNDNNVGSAGQLTVNWVR</sequence>
<dbReference type="AlphaFoldDB" id="A0A6A6RLF7"/>
<dbReference type="Gene3D" id="3.30.430.10">
    <property type="entry name" value="Killer Toxin P4, subunit A"/>
    <property type="match status" value="1"/>
</dbReference>
<evidence type="ECO:0000313" key="4">
    <source>
        <dbReference type="Proteomes" id="UP000799753"/>
    </source>
</evidence>
<gene>
    <name evidence="3" type="ORF">P280DRAFT_473396</name>
</gene>
<reference evidence="3" key="1">
    <citation type="journal article" date="2020" name="Stud. Mycol.">
        <title>101 Dothideomycetes genomes: a test case for predicting lifestyles and emergence of pathogens.</title>
        <authorList>
            <person name="Haridas S."/>
            <person name="Albert R."/>
            <person name="Binder M."/>
            <person name="Bloem J."/>
            <person name="Labutti K."/>
            <person name="Salamov A."/>
            <person name="Andreopoulos B."/>
            <person name="Baker S."/>
            <person name="Barry K."/>
            <person name="Bills G."/>
            <person name="Bluhm B."/>
            <person name="Cannon C."/>
            <person name="Castanera R."/>
            <person name="Culley D."/>
            <person name="Daum C."/>
            <person name="Ezra D."/>
            <person name="Gonzalez J."/>
            <person name="Henrissat B."/>
            <person name="Kuo A."/>
            <person name="Liang C."/>
            <person name="Lipzen A."/>
            <person name="Lutzoni F."/>
            <person name="Magnuson J."/>
            <person name="Mondo S."/>
            <person name="Nolan M."/>
            <person name="Ohm R."/>
            <person name="Pangilinan J."/>
            <person name="Park H.-J."/>
            <person name="Ramirez L."/>
            <person name="Alfaro M."/>
            <person name="Sun H."/>
            <person name="Tritt A."/>
            <person name="Yoshinaga Y."/>
            <person name="Zwiers L.-H."/>
            <person name="Turgeon B."/>
            <person name="Goodwin S."/>
            <person name="Spatafora J."/>
            <person name="Crous P."/>
            <person name="Grigoriev I."/>
        </authorList>
    </citation>
    <scope>NUCLEOTIDE SEQUENCE</scope>
    <source>
        <strain evidence="3">CBS 473.64</strain>
    </source>
</reference>
<evidence type="ECO:0000256" key="1">
    <source>
        <dbReference type="SAM" id="SignalP"/>
    </source>
</evidence>
<dbReference type="Pfam" id="PF09044">
    <property type="entry name" value="Kp4"/>
    <property type="match status" value="1"/>
</dbReference>